<dbReference type="PROSITE" id="PS00718">
    <property type="entry name" value="SIGMA54_2"/>
    <property type="match status" value="1"/>
</dbReference>
<keyword evidence="3 9" id="KW-0808">Transferase</keyword>
<evidence type="ECO:0000313" key="12">
    <source>
        <dbReference type="EMBL" id="GAA0609721.1"/>
    </source>
</evidence>
<dbReference type="Proteomes" id="UP001424441">
    <property type="component" value="Unassembled WGS sequence"/>
</dbReference>
<dbReference type="InterPro" id="IPR000394">
    <property type="entry name" value="RNA_pol_sigma_54"/>
</dbReference>
<dbReference type="Pfam" id="PF00309">
    <property type="entry name" value="Sigma54_AID"/>
    <property type="match status" value="1"/>
</dbReference>
<name>A0ABP3RFR2_9HYPH</name>
<proteinExistence type="inferred from homology"/>
<evidence type="ECO:0000256" key="1">
    <source>
        <dbReference type="ARBA" id="ARBA00008798"/>
    </source>
</evidence>
<keyword evidence="2 9" id="KW-0240">DNA-directed RNA polymerase</keyword>
<comment type="similarity">
    <text evidence="1 9">Belongs to the sigma-54 factor family.</text>
</comment>
<evidence type="ECO:0000256" key="4">
    <source>
        <dbReference type="ARBA" id="ARBA00022695"/>
    </source>
</evidence>
<keyword evidence="13" id="KW-1185">Reference proteome</keyword>
<evidence type="ECO:0000256" key="8">
    <source>
        <dbReference type="ARBA" id="ARBA00023163"/>
    </source>
</evidence>
<dbReference type="Pfam" id="PF04552">
    <property type="entry name" value="Sigma54_DBD"/>
    <property type="match status" value="1"/>
</dbReference>
<evidence type="ECO:0000313" key="13">
    <source>
        <dbReference type="Proteomes" id="UP001424441"/>
    </source>
</evidence>
<evidence type="ECO:0000259" key="10">
    <source>
        <dbReference type="Pfam" id="PF04552"/>
    </source>
</evidence>
<dbReference type="InterPro" id="IPR038709">
    <property type="entry name" value="RpoN_core-bd_sf"/>
</dbReference>
<dbReference type="InterPro" id="IPR007634">
    <property type="entry name" value="RNA_pol_sigma_54_DNA-bd"/>
</dbReference>
<keyword evidence="7 9" id="KW-0238">DNA-binding</keyword>
<dbReference type="PIRSF" id="PIRSF000774">
    <property type="entry name" value="RpoN"/>
    <property type="match status" value="1"/>
</dbReference>
<sequence>MLDSFLSYFVAVMLSGGFMKAGAGLYTSPQQTQILAPQMIQSVQVLQCGYDELQSYILDQVEQNPVLDLATPKLLSSQNTHAPFMRKGTLSGSGDLRTIEETHCASVSLYDYLHQQVMASFKEPRDQAIATQIVYALEPDGYLRQPADEIMKQCQITSQDFERILSRIQCFEPAGVGARDLAECLKIQLLAKDRLSQPMKVLLDHLPLLAGNHLPKLAKLCGVSPDEIMGMLREIRALVPKPGDCFDAEPSIRVVPDVLISVDDAHNIKVELNAQALPRVLVDRAYASKISVAKLGDDEKQFIVDCLQSAHWLVKSLDQRAQTILKVATYIASYQRAFLIAENGHLRPLTMREVAEALGMHESTISRAVAHKYIMTNRGLFEMKYFFSKAIAGATGEEDLSAKTIQQKIKQLIDGETADSILSDDSIVEKLRAEGIEIARRTIAKYRDLMKIGSSTERRWQRRQKG</sequence>
<feature type="domain" description="RNA polymerase sigma factor 54 core-binding" evidence="11">
    <location>
        <begin position="99"/>
        <end position="286"/>
    </location>
</feature>
<keyword evidence="4 9" id="KW-0548">Nucleotidyltransferase</keyword>
<gene>
    <name evidence="12" type="primary">rpoN</name>
    <name evidence="12" type="ORF">GCM10008943_26660</name>
</gene>
<keyword evidence="8 9" id="KW-0804">Transcription</keyword>
<dbReference type="PROSITE" id="PS50044">
    <property type="entry name" value="SIGMA54_3"/>
    <property type="match status" value="1"/>
</dbReference>
<dbReference type="NCBIfam" id="TIGR02395">
    <property type="entry name" value="rpoN_sigma"/>
    <property type="match status" value="1"/>
</dbReference>
<evidence type="ECO:0000256" key="5">
    <source>
        <dbReference type="ARBA" id="ARBA00023015"/>
    </source>
</evidence>
<dbReference type="EMBL" id="BAAADE010000006">
    <property type="protein sequence ID" value="GAA0609721.1"/>
    <property type="molecule type" value="Genomic_DNA"/>
</dbReference>
<evidence type="ECO:0000256" key="3">
    <source>
        <dbReference type="ARBA" id="ARBA00022679"/>
    </source>
</evidence>
<comment type="function">
    <text evidence="9">Sigma factors are initiation factors that promote the attachment of RNA polymerase to specific initiation sites and are then released.</text>
</comment>
<dbReference type="PROSITE" id="PS00717">
    <property type="entry name" value="SIGMA54_1"/>
    <property type="match status" value="1"/>
</dbReference>
<dbReference type="Gene3D" id="1.10.10.60">
    <property type="entry name" value="Homeodomain-like"/>
    <property type="match status" value="1"/>
</dbReference>
<keyword evidence="6 9" id="KW-0731">Sigma factor</keyword>
<dbReference type="Pfam" id="PF04963">
    <property type="entry name" value="Sigma54_CBD"/>
    <property type="match status" value="1"/>
</dbReference>
<evidence type="ECO:0000256" key="7">
    <source>
        <dbReference type="ARBA" id="ARBA00023125"/>
    </source>
</evidence>
<feature type="domain" description="RNA polymerase sigma factor 54 DNA-binding" evidence="10">
    <location>
        <begin position="301"/>
        <end position="459"/>
    </location>
</feature>
<organism evidence="12 13">
    <name type="scientific">Paenochrobactrum glaciei</name>
    <dbReference type="NCBI Taxonomy" id="486407"/>
    <lineage>
        <taxon>Bacteria</taxon>
        <taxon>Pseudomonadati</taxon>
        <taxon>Pseudomonadota</taxon>
        <taxon>Alphaproteobacteria</taxon>
        <taxon>Hyphomicrobiales</taxon>
        <taxon>Brucellaceae</taxon>
        <taxon>Paenochrobactrum</taxon>
    </lineage>
</organism>
<dbReference type="InterPro" id="IPR007046">
    <property type="entry name" value="RNA_pol_sigma_54_core-bd"/>
</dbReference>
<evidence type="ECO:0000256" key="6">
    <source>
        <dbReference type="ARBA" id="ARBA00023082"/>
    </source>
</evidence>
<evidence type="ECO:0000256" key="2">
    <source>
        <dbReference type="ARBA" id="ARBA00022478"/>
    </source>
</evidence>
<evidence type="ECO:0000256" key="9">
    <source>
        <dbReference type="PIRNR" id="PIRNR000774"/>
    </source>
</evidence>
<dbReference type="PRINTS" id="PR00045">
    <property type="entry name" value="SIGMA54FCT"/>
</dbReference>
<dbReference type="Gene3D" id="1.10.10.1330">
    <property type="entry name" value="RNA polymerase sigma-54 factor, core-binding domain"/>
    <property type="match status" value="1"/>
</dbReference>
<dbReference type="PANTHER" id="PTHR32248:SF4">
    <property type="entry name" value="RNA POLYMERASE SIGMA-54 FACTOR"/>
    <property type="match status" value="1"/>
</dbReference>
<protein>
    <recommendedName>
        <fullName evidence="9">RNA polymerase sigma-54 factor</fullName>
    </recommendedName>
</protein>
<accession>A0ABP3RFR2</accession>
<dbReference type="PANTHER" id="PTHR32248">
    <property type="entry name" value="RNA POLYMERASE SIGMA-54 FACTOR"/>
    <property type="match status" value="1"/>
</dbReference>
<reference evidence="13" key="1">
    <citation type="journal article" date="2019" name="Int. J. Syst. Evol. Microbiol.">
        <title>The Global Catalogue of Microorganisms (GCM) 10K type strain sequencing project: providing services to taxonomists for standard genome sequencing and annotation.</title>
        <authorList>
            <consortium name="The Broad Institute Genomics Platform"/>
            <consortium name="The Broad Institute Genome Sequencing Center for Infectious Disease"/>
            <person name="Wu L."/>
            <person name="Ma J."/>
        </authorList>
    </citation>
    <scope>NUCLEOTIDE SEQUENCE [LARGE SCALE GENOMIC DNA]</scope>
    <source>
        <strain evidence="13">JCM 15115</strain>
    </source>
</reference>
<comment type="caution">
    <text evidence="12">The sequence shown here is derived from an EMBL/GenBank/DDBJ whole genome shotgun (WGS) entry which is preliminary data.</text>
</comment>
<evidence type="ECO:0000259" key="11">
    <source>
        <dbReference type="Pfam" id="PF04963"/>
    </source>
</evidence>
<keyword evidence="5 9" id="KW-0805">Transcription regulation</keyword>